<dbReference type="InterPro" id="IPR009072">
    <property type="entry name" value="Histone-fold"/>
</dbReference>
<protein>
    <recommendedName>
        <fullName evidence="4">Transcription factor CBF/NF-Y/archaeal histone domain-containing protein</fullName>
    </recommendedName>
</protein>
<dbReference type="AlphaFoldDB" id="A0ABD3S4H8"/>
<keyword evidence="6" id="KW-1185">Reference proteome</keyword>
<dbReference type="InterPro" id="IPR003958">
    <property type="entry name" value="CBFA_NFYB_domain"/>
</dbReference>
<sequence length="158" mass="17943">MPISNVIRIMGQILPPHAKIVDDAKETIHECVYELIHYLYGNEKCHQECRKTVTPENIISTMGTIYFNKSRNQEAECSSLQRFLFVKRTSTFIQPEPPVTQPPPPPQIGYAPSSATYPLDPNYYIGPSQMNNNYIHNLGGQCGSSSDNLEFDTFIQFK</sequence>
<dbReference type="PANTHER" id="PTHR11064:SF196">
    <property type="entry name" value="NUCLEAR TRANSCRIPTION FACTOR Y SUBUNIT B-6"/>
    <property type="match status" value="1"/>
</dbReference>
<feature type="domain" description="Transcription factor CBF/NF-Y/archaeal histone" evidence="4">
    <location>
        <begin position="1"/>
        <end position="60"/>
    </location>
</feature>
<dbReference type="InterPro" id="IPR027113">
    <property type="entry name" value="Transc_fact_NFYB/HAP3"/>
</dbReference>
<dbReference type="PANTHER" id="PTHR11064">
    <property type="entry name" value="CCAAT-BINDING TRANSCRIPTION FACTOR-RELATED"/>
    <property type="match status" value="1"/>
</dbReference>
<evidence type="ECO:0000313" key="5">
    <source>
        <dbReference type="EMBL" id="KAL3819376.1"/>
    </source>
</evidence>
<gene>
    <name evidence="5" type="ORF">ACJIZ3_005281</name>
</gene>
<reference evidence="5 6" key="1">
    <citation type="submission" date="2024-12" db="EMBL/GenBank/DDBJ databases">
        <title>The unique morphological basis and parallel evolutionary history of personate flowers in Penstemon.</title>
        <authorList>
            <person name="Depatie T.H."/>
            <person name="Wessinger C.A."/>
        </authorList>
    </citation>
    <scope>NUCLEOTIDE SEQUENCE [LARGE SCALE GENOMIC DNA]</scope>
    <source>
        <strain evidence="5">WTNN_2</strain>
        <tissue evidence="5">Leaf</tissue>
    </source>
</reference>
<dbReference type="Proteomes" id="UP001634393">
    <property type="component" value="Unassembled WGS sequence"/>
</dbReference>
<dbReference type="EMBL" id="JBJXBP010000007">
    <property type="protein sequence ID" value="KAL3819376.1"/>
    <property type="molecule type" value="Genomic_DNA"/>
</dbReference>
<comment type="caution">
    <text evidence="5">The sequence shown here is derived from an EMBL/GenBank/DDBJ whole genome shotgun (WGS) entry which is preliminary data.</text>
</comment>
<dbReference type="Pfam" id="PF00808">
    <property type="entry name" value="CBFD_NFYB_HMF"/>
    <property type="match status" value="1"/>
</dbReference>
<keyword evidence="2" id="KW-0805">Transcription regulation</keyword>
<name>A0ABD3S4H8_9LAMI</name>
<comment type="similarity">
    <text evidence="1">Belongs to the NFYB/HAP3 subunit family.</text>
</comment>
<dbReference type="Gene3D" id="1.10.20.10">
    <property type="entry name" value="Histone, subunit A"/>
    <property type="match status" value="1"/>
</dbReference>
<evidence type="ECO:0000313" key="6">
    <source>
        <dbReference type="Proteomes" id="UP001634393"/>
    </source>
</evidence>
<accession>A0ABD3S4H8</accession>
<organism evidence="5 6">
    <name type="scientific">Penstemon smallii</name>
    <dbReference type="NCBI Taxonomy" id="265156"/>
    <lineage>
        <taxon>Eukaryota</taxon>
        <taxon>Viridiplantae</taxon>
        <taxon>Streptophyta</taxon>
        <taxon>Embryophyta</taxon>
        <taxon>Tracheophyta</taxon>
        <taxon>Spermatophyta</taxon>
        <taxon>Magnoliopsida</taxon>
        <taxon>eudicotyledons</taxon>
        <taxon>Gunneridae</taxon>
        <taxon>Pentapetalae</taxon>
        <taxon>asterids</taxon>
        <taxon>lamiids</taxon>
        <taxon>Lamiales</taxon>
        <taxon>Plantaginaceae</taxon>
        <taxon>Cheloneae</taxon>
        <taxon>Penstemon</taxon>
    </lineage>
</organism>
<evidence type="ECO:0000256" key="3">
    <source>
        <dbReference type="ARBA" id="ARBA00023163"/>
    </source>
</evidence>
<keyword evidence="3" id="KW-0804">Transcription</keyword>
<evidence type="ECO:0000256" key="1">
    <source>
        <dbReference type="ARBA" id="ARBA00009053"/>
    </source>
</evidence>
<evidence type="ECO:0000256" key="2">
    <source>
        <dbReference type="ARBA" id="ARBA00023015"/>
    </source>
</evidence>
<proteinExistence type="inferred from homology"/>
<evidence type="ECO:0000259" key="4">
    <source>
        <dbReference type="Pfam" id="PF00808"/>
    </source>
</evidence>
<dbReference type="SUPFAM" id="SSF47113">
    <property type="entry name" value="Histone-fold"/>
    <property type="match status" value="1"/>
</dbReference>